<evidence type="ECO:0000313" key="4">
    <source>
        <dbReference type="Proteomes" id="UP001470230"/>
    </source>
</evidence>
<keyword evidence="4" id="KW-1185">Reference proteome</keyword>
<evidence type="ECO:0000313" key="3">
    <source>
        <dbReference type="EMBL" id="KAK8835630.1"/>
    </source>
</evidence>
<dbReference type="EMBL" id="JAPFFF010000078">
    <property type="protein sequence ID" value="KAK8835630.1"/>
    <property type="molecule type" value="Genomic_DNA"/>
</dbReference>
<name>A0ABR2GNV4_9EUKA</name>
<reference evidence="3 4" key="1">
    <citation type="submission" date="2024-04" db="EMBL/GenBank/DDBJ databases">
        <title>Tritrichomonas musculus Genome.</title>
        <authorList>
            <person name="Alves-Ferreira E."/>
            <person name="Grigg M."/>
            <person name="Lorenzi H."/>
            <person name="Galac M."/>
        </authorList>
    </citation>
    <scope>NUCLEOTIDE SEQUENCE [LARGE SCALE GENOMIC DNA]</scope>
    <source>
        <strain evidence="3 4">EAF2021</strain>
    </source>
</reference>
<organism evidence="3 4">
    <name type="scientific">Tritrichomonas musculus</name>
    <dbReference type="NCBI Taxonomy" id="1915356"/>
    <lineage>
        <taxon>Eukaryota</taxon>
        <taxon>Metamonada</taxon>
        <taxon>Parabasalia</taxon>
        <taxon>Tritrichomonadida</taxon>
        <taxon>Tritrichomonadidae</taxon>
        <taxon>Tritrichomonas</taxon>
    </lineage>
</organism>
<accession>A0ABR2GNV4</accession>
<feature type="compositionally biased region" description="Polar residues" evidence="1">
    <location>
        <begin position="1"/>
        <end position="10"/>
    </location>
</feature>
<sequence length="126" mass="14893">MIFANQTFLSKNRKRNASQKKRGTSEECKKIKSILSDFNPVNSTAYIKLTERYGDNLKQTECQKIAEVLSLKLNISLDRDSRRRYPMLLKWFNDNWEQIEPNLKYITLTEKENLDEICNDLSNINQ</sequence>
<proteinExistence type="predicted"/>
<feature type="region of interest" description="Disordered" evidence="1">
    <location>
        <begin position="1"/>
        <end position="25"/>
    </location>
</feature>
<comment type="caution">
    <text evidence="3">The sequence shown here is derived from an EMBL/GenBank/DDBJ whole genome shotgun (WGS) entry which is preliminary data.</text>
</comment>
<protein>
    <submittedName>
        <fullName evidence="3">Uncharacterized protein</fullName>
    </submittedName>
</protein>
<evidence type="ECO:0000256" key="1">
    <source>
        <dbReference type="SAM" id="MobiDB-lite"/>
    </source>
</evidence>
<feature type="compositionally biased region" description="Basic residues" evidence="1">
    <location>
        <begin position="11"/>
        <end position="22"/>
    </location>
</feature>
<dbReference type="EMBL" id="JAPFFF010000078">
    <property type="protein sequence ID" value="KAK8835628.1"/>
    <property type="molecule type" value="Genomic_DNA"/>
</dbReference>
<evidence type="ECO:0000313" key="2">
    <source>
        <dbReference type="EMBL" id="KAK8835628.1"/>
    </source>
</evidence>
<gene>
    <name evidence="2" type="ORF">M9Y10_042342</name>
    <name evidence="3" type="ORF">M9Y10_042344</name>
</gene>
<dbReference type="Proteomes" id="UP001470230">
    <property type="component" value="Unassembled WGS sequence"/>
</dbReference>